<evidence type="ECO:0000313" key="3">
    <source>
        <dbReference type="Proteomes" id="UP000195950"/>
    </source>
</evidence>
<dbReference type="Pfam" id="PF01370">
    <property type="entry name" value="Epimerase"/>
    <property type="match status" value="1"/>
</dbReference>
<name>A0A1Y4I9H7_PARDI</name>
<evidence type="ECO:0000259" key="1">
    <source>
        <dbReference type="Pfam" id="PF01370"/>
    </source>
</evidence>
<sequence length="338" mass="38719">MKDRKILITGASGFIGGFLVEEALRRGYETWAGIRAGSSKAHLQDKRIHFIDLKYGDQEALTAQLSDFAREHGAWDYVIHNAGLTKTLDKRNFFRVNAENTHRFIEALAAAGCKPKKFLLMSSLSSYGRGDEKTFRPIRLDDPQRPDTAYGQSKLEAENYIRKQTYFPYVILRPTGVYGPGEKDYFMEIQSVKSGLDFAVGAIPQRITFIYVKDLATVAFLSLEKEEIENRHYFVADGDVYTDESFARMIQDILGKKRVLHARIPLGLVRIACHCSEWIGKLLKKSMTLNSDKYIILKQRNWICDVTPLQDDLGFIPAYPLRKGLEESIEWYKKEGWL</sequence>
<gene>
    <name evidence="2" type="ORF">B5F32_17075</name>
</gene>
<accession>A0A1Y4I9H7</accession>
<organism evidence="2 3">
    <name type="scientific">Parabacteroides distasonis</name>
    <dbReference type="NCBI Taxonomy" id="823"/>
    <lineage>
        <taxon>Bacteria</taxon>
        <taxon>Pseudomonadati</taxon>
        <taxon>Bacteroidota</taxon>
        <taxon>Bacteroidia</taxon>
        <taxon>Bacteroidales</taxon>
        <taxon>Tannerellaceae</taxon>
        <taxon>Parabacteroides</taxon>
    </lineage>
</organism>
<dbReference type="InterPro" id="IPR050177">
    <property type="entry name" value="Lipid_A_modif_metabolic_enz"/>
</dbReference>
<dbReference type="Gene3D" id="3.40.50.720">
    <property type="entry name" value="NAD(P)-binding Rossmann-like Domain"/>
    <property type="match status" value="1"/>
</dbReference>
<dbReference type="EMBL" id="NFJX01000019">
    <property type="protein sequence ID" value="OUP15670.1"/>
    <property type="molecule type" value="Genomic_DNA"/>
</dbReference>
<dbReference type="PANTHER" id="PTHR43245">
    <property type="entry name" value="BIFUNCTIONAL POLYMYXIN RESISTANCE PROTEIN ARNA"/>
    <property type="match status" value="1"/>
</dbReference>
<reference evidence="3" key="1">
    <citation type="submission" date="2017-04" db="EMBL/GenBank/DDBJ databases">
        <title>Function of individual gut microbiota members based on whole genome sequencing of pure cultures obtained from chicken caecum.</title>
        <authorList>
            <person name="Medvecky M."/>
            <person name="Cejkova D."/>
            <person name="Polansky O."/>
            <person name="Karasova D."/>
            <person name="Kubasova T."/>
            <person name="Cizek A."/>
            <person name="Rychlik I."/>
        </authorList>
    </citation>
    <scope>NUCLEOTIDE SEQUENCE [LARGE SCALE GENOMIC DNA]</scope>
    <source>
        <strain evidence="3">An199</strain>
    </source>
</reference>
<dbReference type="Proteomes" id="UP000195950">
    <property type="component" value="Unassembled WGS sequence"/>
</dbReference>
<dbReference type="SUPFAM" id="SSF51735">
    <property type="entry name" value="NAD(P)-binding Rossmann-fold domains"/>
    <property type="match status" value="1"/>
</dbReference>
<comment type="caution">
    <text evidence="2">The sequence shown here is derived from an EMBL/GenBank/DDBJ whole genome shotgun (WGS) entry which is preliminary data.</text>
</comment>
<dbReference type="InterPro" id="IPR001509">
    <property type="entry name" value="Epimerase_deHydtase"/>
</dbReference>
<dbReference type="RefSeq" id="WP_087346198.1">
    <property type="nucleotide sequence ID" value="NZ_JAJEQK010000019.1"/>
</dbReference>
<protein>
    <submittedName>
        <fullName evidence="2">NAD-dependent dehydratase</fullName>
    </submittedName>
</protein>
<dbReference type="AlphaFoldDB" id="A0A1Y4I9H7"/>
<proteinExistence type="predicted"/>
<dbReference type="InterPro" id="IPR036291">
    <property type="entry name" value="NAD(P)-bd_dom_sf"/>
</dbReference>
<dbReference type="PANTHER" id="PTHR43245:SF58">
    <property type="entry name" value="BLL5923 PROTEIN"/>
    <property type="match status" value="1"/>
</dbReference>
<feature type="domain" description="NAD-dependent epimerase/dehydratase" evidence="1">
    <location>
        <begin position="6"/>
        <end position="235"/>
    </location>
</feature>
<evidence type="ECO:0000313" key="2">
    <source>
        <dbReference type="EMBL" id="OUP15670.1"/>
    </source>
</evidence>